<dbReference type="SUPFAM" id="SSF55874">
    <property type="entry name" value="ATPase domain of HSP90 chaperone/DNA topoisomerase II/histidine kinase"/>
    <property type="match status" value="1"/>
</dbReference>
<dbReference type="SMART" id="SM00388">
    <property type="entry name" value="HisKA"/>
    <property type="match status" value="1"/>
</dbReference>
<keyword evidence="13 14" id="KW-0472">Membrane</keyword>
<accession>A0ABW1T2C0</accession>
<dbReference type="InterPro" id="IPR003594">
    <property type="entry name" value="HATPase_dom"/>
</dbReference>
<evidence type="ECO:0000256" key="3">
    <source>
        <dbReference type="ARBA" id="ARBA00004236"/>
    </source>
</evidence>
<dbReference type="PANTHER" id="PTHR45569:SF1">
    <property type="entry name" value="SENSOR PROTEIN KDPD"/>
    <property type="match status" value="1"/>
</dbReference>
<dbReference type="InterPro" id="IPR052023">
    <property type="entry name" value="Histidine_kinase_KdpD"/>
</dbReference>
<keyword evidence="17" id="KW-1185">Reference proteome</keyword>
<sequence length="458" mass="46540">MTNGRPDAGALAARGRPAVRVASFVVGITLVWVGAATASAGNPLDLAAVLLVMLAAVVALALVTGPVLAVLASLAVVGIVNWYLVPPYGTFSVASTENLVALVVFPFVAAVTAGLVELAARARSRDAASASRAELMGDVASAPAASLDRVRRALDLDEVRLVRDGEVVAASGASEGAGVVLDATGPDGFRLVGTGAPRMAEDPDFIASLTAAAVRAHESEELDRERARAAGLAAVDDARSALLASVGHDLRTPLAGLRLAIDTLRSPDVELDDDARTELLGTVDASTTRLDELISNLLDMSRLEAGGLPVRREAVALYGVVSSAVTGRAPGAVTVHVDEALPLVSTDPVLLERVVENLVSNALRHGRAGAGRPVEVRAVPRTSAVVVDVVDHGPGLGATAAAAPALSASSNADGSTGLGLEIARRFCVAMDAALELRETEGGGLTARITLPLARGGAR</sequence>
<dbReference type="EMBL" id="JBHSTI010000008">
    <property type="protein sequence ID" value="MFC6238866.1"/>
    <property type="molecule type" value="Genomic_DNA"/>
</dbReference>
<keyword evidence="6" id="KW-0808">Transferase</keyword>
<evidence type="ECO:0000259" key="15">
    <source>
        <dbReference type="PROSITE" id="PS50109"/>
    </source>
</evidence>
<dbReference type="InterPro" id="IPR036890">
    <property type="entry name" value="HATPase_C_sf"/>
</dbReference>
<dbReference type="Gene3D" id="3.30.565.10">
    <property type="entry name" value="Histidine kinase-like ATPase, C-terminal domain"/>
    <property type="match status" value="1"/>
</dbReference>
<dbReference type="PANTHER" id="PTHR45569">
    <property type="entry name" value="SENSOR PROTEIN KDPD"/>
    <property type="match status" value="1"/>
</dbReference>
<dbReference type="Pfam" id="PF00512">
    <property type="entry name" value="HisKA"/>
    <property type="match status" value="1"/>
</dbReference>
<evidence type="ECO:0000256" key="14">
    <source>
        <dbReference type="SAM" id="Phobius"/>
    </source>
</evidence>
<comment type="caution">
    <text evidence="16">The sequence shown here is derived from an EMBL/GenBank/DDBJ whole genome shotgun (WGS) entry which is preliminary data.</text>
</comment>
<gene>
    <name evidence="16" type="ORF">ACFQGU_13335</name>
</gene>
<proteinExistence type="predicted"/>
<dbReference type="SUPFAM" id="SSF47384">
    <property type="entry name" value="Homodimeric domain of signal transducing histidine kinase"/>
    <property type="match status" value="1"/>
</dbReference>
<evidence type="ECO:0000256" key="2">
    <source>
        <dbReference type="ARBA" id="ARBA00004141"/>
    </source>
</evidence>
<dbReference type="Gene3D" id="1.10.287.130">
    <property type="match status" value="1"/>
</dbReference>
<keyword evidence="11 14" id="KW-1133">Transmembrane helix</keyword>
<dbReference type="Pfam" id="PF13493">
    <property type="entry name" value="DUF4118"/>
    <property type="match status" value="1"/>
</dbReference>
<feature type="transmembrane region" description="Helical" evidence="14">
    <location>
        <begin position="21"/>
        <end position="40"/>
    </location>
</feature>
<evidence type="ECO:0000256" key="6">
    <source>
        <dbReference type="ARBA" id="ARBA00022679"/>
    </source>
</evidence>
<evidence type="ECO:0000256" key="9">
    <source>
        <dbReference type="ARBA" id="ARBA00022777"/>
    </source>
</evidence>
<evidence type="ECO:0000256" key="7">
    <source>
        <dbReference type="ARBA" id="ARBA00022692"/>
    </source>
</evidence>
<comment type="catalytic activity">
    <reaction evidence="1">
        <text>ATP + protein L-histidine = ADP + protein N-phospho-L-histidine.</text>
        <dbReference type="EC" id="2.7.13.3"/>
    </reaction>
</comment>
<feature type="transmembrane region" description="Helical" evidence="14">
    <location>
        <begin position="99"/>
        <end position="120"/>
    </location>
</feature>
<evidence type="ECO:0000256" key="4">
    <source>
        <dbReference type="ARBA" id="ARBA00012438"/>
    </source>
</evidence>
<dbReference type="RefSeq" id="WP_386767441.1">
    <property type="nucleotide sequence ID" value="NZ_JBHSTI010000008.1"/>
</dbReference>
<dbReference type="Pfam" id="PF02518">
    <property type="entry name" value="HATPase_c"/>
    <property type="match status" value="1"/>
</dbReference>
<evidence type="ECO:0000256" key="13">
    <source>
        <dbReference type="ARBA" id="ARBA00023136"/>
    </source>
</evidence>
<keyword evidence="7 14" id="KW-0812">Transmembrane</keyword>
<dbReference type="Proteomes" id="UP001596138">
    <property type="component" value="Unassembled WGS sequence"/>
</dbReference>
<dbReference type="InterPro" id="IPR038318">
    <property type="entry name" value="KdpD_sf"/>
</dbReference>
<dbReference type="CDD" id="cd00082">
    <property type="entry name" value="HisKA"/>
    <property type="match status" value="1"/>
</dbReference>
<dbReference type="PROSITE" id="PS50109">
    <property type="entry name" value="HIS_KIN"/>
    <property type="match status" value="1"/>
</dbReference>
<evidence type="ECO:0000256" key="8">
    <source>
        <dbReference type="ARBA" id="ARBA00022741"/>
    </source>
</evidence>
<evidence type="ECO:0000256" key="11">
    <source>
        <dbReference type="ARBA" id="ARBA00022989"/>
    </source>
</evidence>
<dbReference type="InterPro" id="IPR003661">
    <property type="entry name" value="HisK_dim/P_dom"/>
</dbReference>
<evidence type="ECO:0000256" key="1">
    <source>
        <dbReference type="ARBA" id="ARBA00000085"/>
    </source>
</evidence>
<feature type="transmembrane region" description="Helical" evidence="14">
    <location>
        <begin position="46"/>
        <end position="63"/>
    </location>
</feature>
<dbReference type="Gene3D" id="1.20.120.620">
    <property type="entry name" value="Backbone structure of the membrane domain of e. Coli histidine kinase receptor kdpd"/>
    <property type="match status" value="1"/>
</dbReference>
<name>A0ABW1T2C0_9ACTN</name>
<reference evidence="17" key="1">
    <citation type="journal article" date="2019" name="Int. J. Syst. Evol. Microbiol.">
        <title>The Global Catalogue of Microorganisms (GCM) 10K type strain sequencing project: providing services to taxonomists for standard genome sequencing and annotation.</title>
        <authorList>
            <consortium name="The Broad Institute Genomics Platform"/>
            <consortium name="The Broad Institute Genome Sequencing Center for Infectious Disease"/>
            <person name="Wu L."/>
            <person name="Ma J."/>
        </authorList>
    </citation>
    <scope>NUCLEOTIDE SEQUENCE [LARGE SCALE GENOMIC DNA]</scope>
    <source>
        <strain evidence="17">CGMCC 4.7317</strain>
    </source>
</reference>
<protein>
    <recommendedName>
        <fullName evidence="4">histidine kinase</fullName>
        <ecNumber evidence="4">2.7.13.3</ecNumber>
    </recommendedName>
</protein>
<dbReference type="InterPro" id="IPR004358">
    <property type="entry name" value="Sig_transdc_His_kin-like_C"/>
</dbReference>
<dbReference type="SMART" id="SM00387">
    <property type="entry name" value="HATPase_c"/>
    <property type="match status" value="1"/>
</dbReference>
<evidence type="ECO:0000313" key="16">
    <source>
        <dbReference type="EMBL" id="MFC6238866.1"/>
    </source>
</evidence>
<dbReference type="InterPro" id="IPR005467">
    <property type="entry name" value="His_kinase_dom"/>
</dbReference>
<organism evidence="16 17">
    <name type="scientific">Longivirga aurantiaca</name>
    <dbReference type="NCBI Taxonomy" id="1837743"/>
    <lineage>
        <taxon>Bacteria</taxon>
        <taxon>Bacillati</taxon>
        <taxon>Actinomycetota</taxon>
        <taxon>Actinomycetes</taxon>
        <taxon>Sporichthyales</taxon>
        <taxon>Sporichthyaceae</taxon>
        <taxon>Longivirga</taxon>
    </lineage>
</organism>
<evidence type="ECO:0000256" key="5">
    <source>
        <dbReference type="ARBA" id="ARBA00022553"/>
    </source>
</evidence>
<keyword evidence="5" id="KW-0597">Phosphoprotein</keyword>
<feature type="domain" description="Histidine kinase" evidence="15">
    <location>
        <begin position="245"/>
        <end position="454"/>
    </location>
</feature>
<evidence type="ECO:0000256" key="12">
    <source>
        <dbReference type="ARBA" id="ARBA00023012"/>
    </source>
</evidence>
<dbReference type="InterPro" id="IPR025201">
    <property type="entry name" value="KdpD_TM"/>
</dbReference>
<keyword evidence="9" id="KW-0418">Kinase</keyword>
<evidence type="ECO:0000256" key="10">
    <source>
        <dbReference type="ARBA" id="ARBA00022840"/>
    </source>
</evidence>
<dbReference type="InterPro" id="IPR036097">
    <property type="entry name" value="HisK_dim/P_sf"/>
</dbReference>
<keyword evidence="8" id="KW-0547">Nucleotide-binding</keyword>
<keyword evidence="12" id="KW-0902">Two-component regulatory system</keyword>
<comment type="subcellular location">
    <subcellularLocation>
        <location evidence="3">Cell membrane</location>
    </subcellularLocation>
    <subcellularLocation>
        <location evidence="2">Membrane</location>
        <topology evidence="2">Multi-pass membrane protein</topology>
    </subcellularLocation>
</comment>
<dbReference type="PRINTS" id="PR00344">
    <property type="entry name" value="BCTRLSENSOR"/>
</dbReference>
<keyword evidence="10" id="KW-0067">ATP-binding</keyword>
<evidence type="ECO:0000313" key="17">
    <source>
        <dbReference type="Proteomes" id="UP001596138"/>
    </source>
</evidence>
<dbReference type="EC" id="2.7.13.3" evidence="4"/>